<reference evidence="2" key="1">
    <citation type="journal article" date="2021" name="bioRxiv">
        <title>Whole Genome Assembly and Annotation of Northern Wild Rice, Zizania palustris L., Supports a Whole Genome Duplication in the Zizania Genus.</title>
        <authorList>
            <person name="Haas M."/>
            <person name="Kono T."/>
            <person name="Macchietto M."/>
            <person name="Millas R."/>
            <person name="McGilp L."/>
            <person name="Shao M."/>
            <person name="Duquette J."/>
            <person name="Hirsch C.N."/>
            <person name="Kimball J."/>
        </authorList>
    </citation>
    <scope>NUCLEOTIDE SEQUENCE</scope>
    <source>
        <tissue evidence="2">Fresh leaf tissue</tissue>
    </source>
</reference>
<accession>A0A8J5W613</accession>
<reference evidence="2" key="2">
    <citation type="submission" date="2021-02" db="EMBL/GenBank/DDBJ databases">
        <authorList>
            <person name="Kimball J.A."/>
            <person name="Haas M.W."/>
            <person name="Macchietto M."/>
            <person name="Kono T."/>
            <person name="Duquette J."/>
            <person name="Shao M."/>
        </authorList>
    </citation>
    <scope>NUCLEOTIDE SEQUENCE</scope>
    <source>
        <tissue evidence="2">Fresh leaf tissue</tissue>
    </source>
</reference>
<dbReference type="AlphaFoldDB" id="A0A8J5W613"/>
<dbReference type="EMBL" id="JAAALK010000086">
    <property type="protein sequence ID" value="KAG8083133.1"/>
    <property type="molecule type" value="Genomic_DNA"/>
</dbReference>
<keyword evidence="3" id="KW-1185">Reference proteome</keyword>
<feature type="region of interest" description="Disordered" evidence="1">
    <location>
        <begin position="47"/>
        <end position="90"/>
    </location>
</feature>
<evidence type="ECO:0000313" key="2">
    <source>
        <dbReference type="EMBL" id="KAG8083133.1"/>
    </source>
</evidence>
<comment type="caution">
    <text evidence="2">The sequence shown here is derived from an EMBL/GenBank/DDBJ whole genome shotgun (WGS) entry which is preliminary data.</text>
</comment>
<dbReference type="PANTHER" id="PTHR33625:SF3">
    <property type="entry name" value="OS04G0550700 PROTEIN"/>
    <property type="match status" value="1"/>
</dbReference>
<protein>
    <submittedName>
        <fullName evidence="2">Uncharacterized protein</fullName>
    </submittedName>
</protein>
<dbReference type="InterPro" id="IPR016606">
    <property type="entry name" value="UCP012943"/>
</dbReference>
<dbReference type="PANTHER" id="PTHR33625">
    <property type="entry name" value="OS08G0179900 PROTEIN"/>
    <property type="match status" value="1"/>
</dbReference>
<feature type="compositionally biased region" description="Low complexity" evidence="1">
    <location>
        <begin position="60"/>
        <end position="82"/>
    </location>
</feature>
<dbReference type="OrthoDB" id="737041at2759"/>
<dbReference type="Proteomes" id="UP000729402">
    <property type="component" value="Unassembled WGS sequence"/>
</dbReference>
<evidence type="ECO:0000256" key="1">
    <source>
        <dbReference type="SAM" id="MobiDB-lite"/>
    </source>
</evidence>
<proteinExistence type="predicted"/>
<feature type="compositionally biased region" description="Gly residues" evidence="1">
    <location>
        <begin position="50"/>
        <end position="59"/>
    </location>
</feature>
<organism evidence="2 3">
    <name type="scientific">Zizania palustris</name>
    <name type="common">Northern wild rice</name>
    <dbReference type="NCBI Taxonomy" id="103762"/>
    <lineage>
        <taxon>Eukaryota</taxon>
        <taxon>Viridiplantae</taxon>
        <taxon>Streptophyta</taxon>
        <taxon>Embryophyta</taxon>
        <taxon>Tracheophyta</taxon>
        <taxon>Spermatophyta</taxon>
        <taxon>Magnoliopsida</taxon>
        <taxon>Liliopsida</taxon>
        <taxon>Poales</taxon>
        <taxon>Poaceae</taxon>
        <taxon>BOP clade</taxon>
        <taxon>Oryzoideae</taxon>
        <taxon>Oryzeae</taxon>
        <taxon>Zizaniinae</taxon>
        <taxon>Zizania</taxon>
    </lineage>
</organism>
<name>A0A8J5W613_ZIZPA</name>
<gene>
    <name evidence="2" type="ORF">GUJ93_ZPchr0014g47534</name>
</gene>
<dbReference type="PIRSF" id="PIRSF012943">
    <property type="entry name" value="UCP012943"/>
    <property type="match status" value="1"/>
</dbReference>
<evidence type="ECO:0000313" key="3">
    <source>
        <dbReference type="Proteomes" id="UP000729402"/>
    </source>
</evidence>
<sequence length="361" mass="39023">MVLHVVYRRREKSWRGGETSARALGAAMSNPSGKHLVRLASRAVGSSSLRGGGGGGGGALSSSAASGDRPATRTGGRALRAASPPPPFSTASIVSWESRSLRVDSDEDWEEVFAVGDETLGADDVEEAADEHGVVFGAPPTVDEVRGAVSSIQQVFENHHGVDSDATAQAVALPPISGLHSSGMFVNHFAEGYFASDKKTDHLTNLEHSTPDSASEEWIEPAALVLNSTALLTREHRNVLHAFHILQNDPDVQKLVMALSTDKSVWDAVMKNEVVQEFRRSFQDAKETDLNGSSCAPPGVINWVVENTQAKIKEFLENILKLVNLLFQTESKDDDLYDDAVRMSFMLTVFVFIVVTIARIK</sequence>